<evidence type="ECO:0000313" key="3">
    <source>
        <dbReference type="Proteomes" id="UP000198804"/>
    </source>
</evidence>
<sequence length="110" mass="11434">MKRPRTTGHLAEPQPPRAAPAAEPEQSAAVEAAVMALLSLVAAVETQPAGPATKAYRAAILRKGEEAVAAGGSEVLEAVLRRVCDAAPDRADRRGRILAEAWTGLIDAQS</sequence>
<dbReference type="EMBL" id="FOSV01000009">
    <property type="protein sequence ID" value="SFL10799.1"/>
    <property type="molecule type" value="Genomic_DNA"/>
</dbReference>
<evidence type="ECO:0000313" key="2">
    <source>
        <dbReference type="EMBL" id="SFL10799.1"/>
    </source>
</evidence>
<reference evidence="3" key="1">
    <citation type="submission" date="2016-10" db="EMBL/GenBank/DDBJ databases">
        <authorList>
            <person name="Varghese N."/>
            <person name="Submissions S."/>
        </authorList>
    </citation>
    <scope>NUCLEOTIDE SEQUENCE [LARGE SCALE GENOMIC DNA]</scope>
    <source>
        <strain evidence="3">CGMCC 1.6474</strain>
    </source>
</reference>
<gene>
    <name evidence="2" type="ORF">SAMN04488125_1095</name>
</gene>
<accession>A0A1I4EZS8</accession>
<organism evidence="2 3">
    <name type="scientific">Methylorubrum salsuginis</name>
    <dbReference type="NCBI Taxonomy" id="414703"/>
    <lineage>
        <taxon>Bacteria</taxon>
        <taxon>Pseudomonadati</taxon>
        <taxon>Pseudomonadota</taxon>
        <taxon>Alphaproteobacteria</taxon>
        <taxon>Hyphomicrobiales</taxon>
        <taxon>Methylobacteriaceae</taxon>
        <taxon>Methylorubrum</taxon>
    </lineage>
</organism>
<feature type="region of interest" description="Disordered" evidence="1">
    <location>
        <begin position="1"/>
        <end position="25"/>
    </location>
</feature>
<name>A0A1I4EZS8_9HYPH</name>
<evidence type="ECO:0000256" key="1">
    <source>
        <dbReference type="SAM" id="MobiDB-lite"/>
    </source>
</evidence>
<dbReference type="RefSeq" id="WP_091946174.1">
    <property type="nucleotide sequence ID" value="NZ_FOSV01000009.1"/>
</dbReference>
<dbReference type="OrthoDB" id="8009113at2"/>
<dbReference type="Proteomes" id="UP000198804">
    <property type="component" value="Unassembled WGS sequence"/>
</dbReference>
<protein>
    <submittedName>
        <fullName evidence="2">Uncharacterized protein</fullName>
    </submittedName>
</protein>
<proteinExistence type="predicted"/>
<dbReference type="STRING" id="414703.SAMN04488125_1095"/>
<keyword evidence="3" id="KW-1185">Reference proteome</keyword>
<dbReference type="AlphaFoldDB" id="A0A1I4EZS8"/>